<protein>
    <recommendedName>
        <fullName evidence="3">RING-type domain-containing protein</fullName>
    </recommendedName>
</protein>
<proteinExistence type="predicted"/>
<dbReference type="VEuPathDB" id="FungiDB:MUCCIDRAFT_85584"/>
<dbReference type="CDD" id="cd16448">
    <property type="entry name" value="RING-H2"/>
    <property type="match status" value="1"/>
</dbReference>
<evidence type="ECO:0000313" key="4">
    <source>
        <dbReference type="EMBL" id="OAC97666.1"/>
    </source>
</evidence>
<keyword evidence="1" id="KW-0862">Zinc</keyword>
<dbReference type="OrthoDB" id="2268717at2759"/>
<evidence type="ECO:0000259" key="3">
    <source>
        <dbReference type="PROSITE" id="PS50089"/>
    </source>
</evidence>
<keyword evidence="1" id="KW-0479">Metal-binding</keyword>
<dbReference type="Pfam" id="PF13639">
    <property type="entry name" value="zf-RING_2"/>
    <property type="match status" value="1"/>
</dbReference>
<dbReference type="STRING" id="747725.A0A162Y6U4"/>
<dbReference type="GO" id="GO:0008270">
    <property type="term" value="F:zinc ion binding"/>
    <property type="evidence" value="ECO:0007669"/>
    <property type="project" value="UniProtKB-KW"/>
</dbReference>
<keyword evidence="2" id="KW-0175">Coiled coil</keyword>
<dbReference type="InterPro" id="IPR013083">
    <property type="entry name" value="Znf_RING/FYVE/PHD"/>
</dbReference>
<feature type="domain" description="RING-type" evidence="3">
    <location>
        <begin position="5"/>
        <end position="49"/>
    </location>
</feature>
<dbReference type="AlphaFoldDB" id="A0A162Y6U4"/>
<reference evidence="4 5" key="1">
    <citation type="submission" date="2015-06" db="EMBL/GenBank/DDBJ databases">
        <title>Expansion of signal transduction pathways in fungi by whole-genome duplication.</title>
        <authorList>
            <consortium name="DOE Joint Genome Institute"/>
            <person name="Corrochano L.M."/>
            <person name="Kuo A."/>
            <person name="Marcet-Houben M."/>
            <person name="Polaino S."/>
            <person name="Salamov A."/>
            <person name="Villalobos J.M."/>
            <person name="Alvarez M.I."/>
            <person name="Avalos J."/>
            <person name="Benito E.P."/>
            <person name="Benoit I."/>
            <person name="Burger G."/>
            <person name="Camino L.P."/>
            <person name="Canovas D."/>
            <person name="Cerda-Olmedo E."/>
            <person name="Cheng J.-F."/>
            <person name="Dominguez A."/>
            <person name="Elias M."/>
            <person name="Eslava A.P."/>
            <person name="Glaser F."/>
            <person name="Grimwood J."/>
            <person name="Gutierrez G."/>
            <person name="Heitman J."/>
            <person name="Henrissat B."/>
            <person name="Iturriaga E.A."/>
            <person name="Lang B.F."/>
            <person name="Lavin J.L."/>
            <person name="Lee S."/>
            <person name="Li W."/>
            <person name="Lindquist E."/>
            <person name="Lopez-Garcia S."/>
            <person name="Luque E.M."/>
            <person name="Marcos A.T."/>
            <person name="Martin J."/>
            <person name="Mccluskey K."/>
            <person name="Medina H.R."/>
            <person name="Miralles-Duran A."/>
            <person name="Miyazaki A."/>
            <person name="Munoz-Torres E."/>
            <person name="Oguiza J.A."/>
            <person name="Ohm R."/>
            <person name="Olmedo M."/>
            <person name="Orejas M."/>
            <person name="Ortiz-Castellanos L."/>
            <person name="Pisabarro A.G."/>
            <person name="Rodriguez-Romero J."/>
            <person name="Ruiz-Herrera J."/>
            <person name="Ruiz-Vazquez R."/>
            <person name="Sanz C."/>
            <person name="Schackwitz W."/>
            <person name="Schmutz J."/>
            <person name="Shahriari M."/>
            <person name="Shelest E."/>
            <person name="Silva-Franco F."/>
            <person name="Soanes D."/>
            <person name="Syed K."/>
            <person name="Tagua V.G."/>
            <person name="Talbot N.J."/>
            <person name="Thon M."/>
            <person name="De Vries R.P."/>
            <person name="Wiebenga A."/>
            <person name="Yadav J.S."/>
            <person name="Braun E.L."/>
            <person name="Baker S."/>
            <person name="Garre V."/>
            <person name="Horwitz B."/>
            <person name="Torres-Martinez S."/>
            <person name="Idnurm A."/>
            <person name="Herrera-Estrella A."/>
            <person name="Gabaldon T."/>
            <person name="Grigoriev I.V."/>
        </authorList>
    </citation>
    <scope>NUCLEOTIDE SEQUENCE [LARGE SCALE GENOMIC DNA]</scope>
    <source>
        <strain evidence="4 5">CBS 277.49</strain>
    </source>
</reference>
<dbReference type="SMART" id="SM00184">
    <property type="entry name" value="RING"/>
    <property type="match status" value="1"/>
</dbReference>
<name>A0A162Y6U4_MUCCL</name>
<dbReference type="InterPro" id="IPR001841">
    <property type="entry name" value="Znf_RING"/>
</dbReference>
<evidence type="ECO:0000256" key="2">
    <source>
        <dbReference type="SAM" id="Coils"/>
    </source>
</evidence>
<evidence type="ECO:0000313" key="5">
    <source>
        <dbReference type="Proteomes" id="UP000077051"/>
    </source>
</evidence>
<evidence type="ECO:0000256" key="1">
    <source>
        <dbReference type="PROSITE-ProRule" id="PRU00175"/>
    </source>
</evidence>
<gene>
    <name evidence="4" type="ORF">MUCCIDRAFT_85584</name>
</gene>
<sequence length="407" mass="46699">MKVVCSICLEEMHEDSFWVALRSCGHVFDKACIDLLFREGYASKCPVCNAVFENSQRPPFHMIRIYPSKANGDESEEQATMINDLNEANQKVASLQSQLARTENTLDSSRQEHGIALSKLESTLNDIAQLKIDNERLRKSNNDYLSSIEKLKASYHIVANSLTRSSSSSQTPNGQLSFQDLFKVGKTVLNVVSSDPSNSFVNQTLQRDYSELKSKYKDVVNREKLAEMKVADLTARLQHSEAAENSQDRHRLQKQLFDAAIEQNNLSNTVTNLNQEKLRLLGEKRAVEEKYSAMLSDHKKLQDAETVWITNNRHLQELVKGSKEDLLKVKALNHDYATEMDGLKEEIKTLREKNKKYEDDKLQCADDIKRYEEKIKRYKEEIKMLSGRESQLMEKLAAAQQPWQLFL</sequence>
<feature type="coiled-coil region" evidence="2">
    <location>
        <begin position="333"/>
        <end position="395"/>
    </location>
</feature>
<keyword evidence="5" id="KW-1185">Reference proteome</keyword>
<comment type="caution">
    <text evidence="4">The sequence shown here is derived from an EMBL/GenBank/DDBJ whole genome shotgun (WGS) entry which is preliminary data.</text>
</comment>
<organism evidence="4 5">
    <name type="scientific">Mucor lusitanicus CBS 277.49</name>
    <dbReference type="NCBI Taxonomy" id="747725"/>
    <lineage>
        <taxon>Eukaryota</taxon>
        <taxon>Fungi</taxon>
        <taxon>Fungi incertae sedis</taxon>
        <taxon>Mucoromycota</taxon>
        <taxon>Mucoromycotina</taxon>
        <taxon>Mucoromycetes</taxon>
        <taxon>Mucorales</taxon>
        <taxon>Mucorineae</taxon>
        <taxon>Mucoraceae</taxon>
        <taxon>Mucor</taxon>
    </lineage>
</organism>
<keyword evidence="1" id="KW-0863">Zinc-finger</keyword>
<dbReference type="EMBL" id="AMYB01000013">
    <property type="protein sequence ID" value="OAC97666.1"/>
    <property type="molecule type" value="Genomic_DNA"/>
</dbReference>
<dbReference type="Proteomes" id="UP000077051">
    <property type="component" value="Unassembled WGS sequence"/>
</dbReference>
<dbReference type="SUPFAM" id="SSF57850">
    <property type="entry name" value="RING/U-box"/>
    <property type="match status" value="1"/>
</dbReference>
<dbReference type="Gene3D" id="3.30.40.10">
    <property type="entry name" value="Zinc/RING finger domain, C3HC4 (zinc finger)"/>
    <property type="match status" value="1"/>
</dbReference>
<accession>A0A162Y6U4</accession>
<feature type="coiled-coil region" evidence="2">
    <location>
        <begin position="78"/>
        <end position="154"/>
    </location>
</feature>
<dbReference type="PROSITE" id="PS50089">
    <property type="entry name" value="ZF_RING_2"/>
    <property type="match status" value="1"/>
</dbReference>